<dbReference type="AlphaFoldDB" id="A0A0R2NJJ8"/>
<evidence type="ECO:0000256" key="1">
    <source>
        <dbReference type="ARBA" id="ARBA00023125"/>
    </source>
</evidence>
<dbReference type="InterPro" id="IPR009057">
    <property type="entry name" value="Homeodomain-like_sf"/>
</dbReference>
<keyword evidence="1 2" id="KW-0238">DNA-binding</keyword>
<evidence type="ECO:0000256" key="2">
    <source>
        <dbReference type="PROSITE-ProRule" id="PRU00335"/>
    </source>
</evidence>
<evidence type="ECO:0000313" key="5">
    <source>
        <dbReference type="Proteomes" id="UP000051249"/>
    </source>
</evidence>
<evidence type="ECO:0000313" key="4">
    <source>
        <dbReference type="EMBL" id="KRO25944.1"/>
    </source>
</evidence>
<comment type="caution">
    <text evidence="4">The sequence shown here is derived from an EMBL/GenBank/DDBJ whole genome shotgun (WGS) entry which is preliminary data.</text>
</comment>
<dbReference type="OrthoDB" id="9810250at2"/>
<dbReference type="SUPFAM" id="SSF46689">
    <property type="entry name" value="Homeodomain-like"/>
    <property type="match status" value="1"/>
</dbReference>
<feature type="domain" description="HTH tetR-type" evidence="3">
    <location>
        <begin position="9"/>
        <end position="69"/>
    </location>
</feature>
<proteinExistence type="predicted"/>
<dbReference type="EMBL" id="JQCQ01000004">
    <property type="protein sequence ID" value="KRO25944.1"/>
    <property type="molecule type" value="Genomic_DNA"/>
</dbReference>
<sequence>MGYPVKPLKRTQRDLVEAMVNLLRKEPFEKITIDDVCDEALVHRSTFYRYYHNKYELLESMLEYTAYIFFVEKGELEDDRSFVTQLIKMISQEPIIFQNLTINNEFFDSYSQLLDIVSQIILKGITNQHEHDDLSHFPLFHSLANSKNVNLSVHIFSGAILTIFMEWIKLDNSNEQTLTDMIDNLMHEFPPLCD</sequence>
<evidence type="ECO:0000259" key="3">
    <source>
        <dbReference type="PROSITE" id="PS50977"/>
    </source>
</evidence>
<dbReference type="GO" id="GO:0003677">
    <property type="term" value="F:DNA binding"/>
    <property type="evidence" value="ECO:0007669"/>
    <property type="project" value="UniProtKB-UniRule"/>
</dbReference>
<dbReference type="PATRIC" id="fig|480391.4.peg.1229"/>
<dbReference type="PANTHER" id="PTHR43479">
    <property type="entry name" value="ACREF/ENVCD OPERON REPRESSOR-RELATED"/>
    <property type="match status" value="1"/>
</dbReference>
<dbReference type="InterPro" id="IPR001647">
    <property type="entry name" value="HTH_TetR"/>
</dbReference>
<protein>
    <recommendedName>
        <fullName evidence="3">HTH tetR-type domain-containing protein</fullName>
    </recommendedName>
</protein>
<dbReference type="Proteomes" id="UP000051249">
    <property type="component" value="Unassembled WGS sequence"/>
</dbReference>
<dbReference type="InterPro" id="IPR050624">
    <property type="entry name" value="HTH-type_Tx_Regulator"/>
</dbReference>
<feature type="DNA-binding region" description="H-T-H motif" evidence="2">
    <location>
        <begin position="32"/>
        <end position="51"/>
    </location>
</feature>
<keyword evidence="5" id="KW-1185">Reference proteome</keyword>
<dbReference type="Gene3D" id="1.10.357.10">
    <property type="entry name" value="Tetracycline Repressor, domain 2"/>
    <property type="match status" value="1"/>
</dbReference>
<name>A0A0R2NJJ8_9LACO</name>
<dbReference type="PANTHER" id="PTHR43479:SF7">
    <property type="entry name" value="TETR-FAMILY TRANSCRIPTIONAL REGULATOR"/>
    <property type="match status" value="1"/>
</dbReference>
<dbReference type="RefSeq" id="WP_057798044.1">
    <property type="nucleotide sequence ID" value="NZ_BJZZ01000004.1"/>
</dbReference>
<reference evidence="4 5" key="1">
    <citation type="journal article" date="2015" name="Genome Announc.">
        <title>Expanding the biotechnology potential of lactobacilli through comparative genomics of 213 strains and associated genera.</title>
        <authorList>
            <person name="Sun Z."/>
            <person name="Harris H.M."/>
            <person name="McCann A."/>
            <person name="Guo C."/>
            <person name="Argimon S."/>
            <person name="Zhang W."/>
            <person name="Yang X."/>
            <person name="Jeffery I.B."/>
            <person name="Cooney J.C."/>
            <person name="Kagawa T.F."/>
            <person name="Liu W."/>
            <person name="Song Y."/>
            <person name="Salvetti E."/>
            <person name="Wrobel A."/>
            <person name="Rasinkangas P."/>
            <person name="Parkhill J."/>
            <person name="Rea M.C."/>
            <person name="O'Sullivan O."/>
            <person name="Ritari J."/>
            <person name="Douillard F.P."/>
            <person name="Paul Ross R."/>
            <person name="Yang R."/>
            <person name="Briner A.E."/>
            <person name="Felis G.E."/>
            <person name="de Vos W.M."/>
            <person name="Barrangou R."/>
            <person name="Klaenhammer T.R."/>
            <person name="Caufield P.W."/>
            <person name="Cui Y."/>
            <person name="Zhang H."/>
            <person name="O'Toole P.W."/>
        </authorList>
    </citation>
    <scope>NUCLEOTIDE SEQUENCE [LARGE SCALE GENOMIC DNA]</scope>
    <source>
        <strain evidence="4 5">DSM 23026</strain>
    </source>
</reference>
<dbReference type="PROSITE" id="PS50977">
    <property type="entry name" value="HTH_TETR_2"/>
    <property type="match status" value="1"/>
</dbReference>
<dbReference type="Pfam" id="PF00440">
    <property type="entry name" value="TetR_N"/>
    <property type="match status" value="1"/>
</dbReference>
<organism evidence="4 5">
    <name type="scientific">Pediococcus argentinicus</name>
    <dbReference type="NCBI Taxonomy" id="480391"/>
    <lineage>
        <taxon>Bacteria</taxon>
        <taxon>Bacillati</taxon>
        <taxon>Bacillota</taxon>
        <taxon>Bacilli</taxon>
        <taxon>Lactobacillales</taxon>
        <taxon>Lactobacillaceae</taxon>
        <taxon>Pediococcus</taxon>
    </lineage>
</organism>
<accession>A0A0R2NJJ8</accession>
<gene>
    <name evidence="4" type="ORF">IV88_GL001211</name>
</gene>